<evidence type="ECO:0000256" key="10">
    <source>
        <dbReference type="PROSITE-ProRule" id="PRU00042"/>
    </source>
</evidence>
<evidence type="ECO:0000256" key="7">
    <source>
        <dbReference type="ARBA" id="ARBA00022833"/>
    </source>
</evidence>
<proteinExistence type="inferred from homology"/>
<evidence type="ECO:0000256" key="3">
    <source>
        <dbReference type="ARBA" id="ARBA00022490"/>
    </source>
</evidence>
<dbReference type="EMBL" id="JAQOWY010000662">
    <property type="protein sequence ID" value="KAK1839522.1"/>
    <property type="molecule type" value="Genomic_DNA"/>
</dbReference>
<keyword evidence="14" id="KW-1185">Reference proteome</keyword>
<dbReference type="GO" id="GO:0005737">
    <property type="term" value="C:cytoplasm"/>
    <property type="evidence" value="ECO:0007669"/>
    <property type="project" value="UniProtKB-SubCell"/>
</dbReference>
<comment type="caution">
    <text evidence="13">The sequence shown here is derived from an EMBL/GenBank/DDBJ whole genome shotgun (WGS) entry which is preliminary data.</text>
</comment>
<evidence type="ECO:0000256" key="8">
    <source>
        <dbReference type="ARBA" id="ARBA00023242"/>
    </source>
</evidence>
<dbReference type="PANTHER" id="PTHR46095:SF1">
    <property type="entry name" value="ZINC FINGER PROTEIN 593"/>
    <property type="match status" value="1"/>
</dbReference>
<reference evidence="13" key="1">
    <citation type="submission" date="2023-01" db="EMBL/GenBank/DDBJ databases">
        <title>Colletotrichum chrysophilum M932 genome sequence.</title>
        <authorList>
            <person name="Baroncelli R."/>
        </authorList>
    </citation>
    <scope>NUCLEOTIDE SEQUENCE</scope>
    <source>
        <strain evidence="13">M932</strain>
    </source>
</reference>
<dbReference type="InterPro" id="IPR051879">
    <property type="entry name" value="C2H2-ZF_Maturation_Protein"/>
</dbReference>
<comment type="similarity">
    <text evidence="9">Belongs to the ZNF593/BUD20 C2H2-type zinc-finger protein family.</text>
</comment>
<evidence type="ECO:0000256" key="11">
    <source>
        <dbReference type="SAM" id="MobiDB-lite"/>
    </source>
</evidence>
<dbReference type="AlphaFoldDB" id="A0AAD9E9G9"/>
<gene>
    <name evidence="13" type="ORF">CCHR01_17861</name>
</gene>
<evidence type="ECO:0000256" key="5">
    <source>
        <dbReference type="ARBA" id="ARBA00022723"/>
    </source>
</evidence>
<dbReference type="PROSITE" id="PS50157">
    <property type="entry name" value="ZINC_FINGER_C2H2_2"/>
    <property type="match status" value="1"/>
</dbReference>
<evidence type="ECO:0000259" key="12">
    <source>
        <dbReference type="PROSITE" id="PS50157"/>
    </source>
</evidence>
<evidence type="ECO:0000256" key="1">
    <source>
        <dbReference type="ARBA" id="ARBA00004123"/>
    </source>
</evidence>
<dbReference type="GO" id="GO:0008270">
    <property type="term" value="F:zinc ion binding"/>
    <property type="evidence" value="ECO:0007669"/>
    <property type="project" value="UniProtKB-KW"/>
</dbReference>
<dbReference type="SMART" id="SM00451">
    <property type="entry name" value="ZnF_U1"/>
    <property type="match status" value="1"/>
</dbReference>
<feature type="region of interest" description="Disordered" evidence="11">
    <location>
        <begin position="85"/>
        <end position="132"/>
    </location>
</feature>
<dbReference type="InterPro" id="IPR013087">
    <property type="entry name" value="Znf_C2H2_type"/>
</dbReference>
<evidence type="ECO:0000256" key="9">
    <source>
        <dbReference type="ARBA" id="ARBA00038064"/>
    </source>
</evidence>
<dbReference type="GO" id="GO:0003676">
    <property type="term" value="F:nucleic acid binding"/>
    <property type="evidence" value="ECO:0007669"/>
    <property type="project" value="InterPro"/>
</dbReference>
<name>A0AAD9E9G9_9PEZI</name>
<dbReference type="GO" id="GO:0043021">
    <property type="term" value="F:ribonucleoprotein complex binding"/>
    <property type="evidence" value="ECO:0007669"/>
    <property type="project" value="UniProtKB-ARBA"/>
</dbReference>
<feature type="compositionally biased region" description="Basic and acidic residues" evidence="11">
    <location>
        <begin position="110"/>
        <end position="125"/>
    </location>
</feature>
<comment type="subcellular location">
    <subcellularLocation>
        <location evidence="2">Cytoplasm</location>
    </subcellularLocation>
    <subcellularLocation>
        <location evidence="1">Nucleus</location>
    </subcellularLocation>
</comment>
<evidence type="ECO:0000313" key="14">
    <source>
        <dbReference type="Proteomes" id="UP001243330"/>
    </source>
</evidence>
<dbReference type="FunFam" id="3.30.160.60:FF:000299">
    <property type="entry name" value="Zinc finger protein 593"/>
    <property type="match status" value="1"/>
</dbReference>
<dbReference type="PANTHER" id="PTHR46095">
    <property type="entry name" value="ZINC FINGER PROTEIN 593"/>
    <property type="match status" value="1"/>
</dbReference>
<dbReference type="InterPro" id="IPR022755">
    <property type="entry name" value="Znf_C2H2_jaz"/>
</dbReference>
<feature type="compositionally biased region" description="Basic and acidic residues" evidence="11">
    <location>
        <begin position="91"/>
        <end position="103"/>
    </location>
</feature>
<keyword evidence="5" id="KW-0479">Metal-binding</keyword>
<dbReference type="Gene3D" id="3.30.160.60">
    <property type="entry name" value="Classic Zinc Finger"/>
    <property type="match status" value="1"/>
</dbReference>
<evidence type="ECO:0000256" key="2">
    <source>
        <dbReference type="ARBA" id="ARBA00004496"/>
    </source>
</evidence>
<dbReference type="SUPFAM" id="SSF57667">
    <property type="entry name" value="beta-beta-alpha zinc fingers"/>
    <property type="match status" value="1"/>
</dbReference>
<keyword evidence="4" id="KW-0690">Ribosome biogenesis</keyword>
<keyword evidence="8" id="KW-0539">Nucleus</keyword>
<protein>
    <submittedName>
        <fullName evidence="13">C2H2 finger domain-containing protein</fullName>
    </submittedName>
</protein>
<dbReference type="PROSITE" id="PS00028">
    <property type="entry name" value="ZINC_FINGER_C2H2_1"/>
    <property type="match status" value="1"/>
</dbReference>
<accession>A0AAD9E9G9</accession>
<sequence length="132" mass="14980">MGVGNKRTLTKTRRKLSCIQGVSDSLDRDVDQIKADMLSPRHLRQWKDTKAPEDLPGLGQHYCVECAKWFETEISLVGHQKGKPHKRRVKQLKEEPYTQKEAEAVVGLRTDNKGPSKGGPERAIDQEVEMET</sequence>
<dbReference type="InterPro" id="IPR003604">
    <property type="entry name" value="Matrin/U1-like-C_Znf_C2H2"/>
</dbReference>
<keyword evidence="6 10" id="KW-0863">Zinc-finger</keyword>
<evidence type="ECO:0000313" key="13">
    <source>
        <dbReference type="EMBL" id="KAK1839522.1"/>
    </source>
</evidence>
<evidence type="ECO:0000256" key="6">
    <source>
        <dbReference type="ARBA" id="ARBA00022771"/>
    </source>
</evidence>
<organism evidence="13 14">
    <name type="scientific">Colletotrichum chrysophilum</name>
    <dbReference type="NCBI Taxonomy" id="1836956"/>
    <lineage>
        <taxon>Eukaryota</taxon>
        <taxon>Fungi</taxon>
        <taxon>Dikarya</taxon>
        <taxon>Ascomycota</taxon>
        <taxon>Pezizomycotina</taxon>
        <taxon>Sordariomycetes</taxon>
        <taxon>Hypocreomycetidae</taxon>
        <taxon>Glomerellales</taxon>
        <taxon>Glomerellaceae</taxon>
        <taxon>Colletotrichum</taxon>
        <taxon>Colletotrichum gloeosporioides species complex</taxon>
    </lineage>
</organism>
<keyword evidence="7" id="KW-0862">Zinc</keyword>
<dbReference type="GO" id="GO:0005634">
    <property type="term" value="C:nucleus"/>
    <property type="evidence" value="ECO:0007669"/>
    <property type="project" value="UniProtKB-SubCell"/>
</dbReference>
<keyword evidence="3" id="KW-0963">Cytoplasm</keyword>
<dbReference type="Proteomes" id="UP001243330">
    <property type="component" value="Unassembled WGS sequence"/>
</dbReference>
<feature type="domain" description="C2H2-type" evidence="12">
    <location>
        <begin position="61"/>
        <end position="90"/>
    </location>
</feature>
<dbReference type="Pfam" id="PF12171">
    <property type="entry name" value="zf-C2H2_jaz"/>
    <property type="match status" value="1"/>
</dbReference>
<dbReference type="GO" id="GO:0042254">
    <property type="term" value="P:ribosome biogenesis"/>
    <property type="evidence" value="ECO:0007669"/>
    <property type="project" value="UniProtKB-KW"/>
</dbReference>
<evidence type="ECO:0000256" key="4">
    <source>
        <dbReference type="ARBA" id="ARBA00022517"/>
    </source>
</evidence>
<dbReference type="InterPro" id="IPR036236">
    <property type="entry name" value="Znf_C2H2_sf"/>
</dbReference>